<dbReference type="Pfam" id="PF03871">
    <property type="entry name" value="RNA_pol_Rpb5_N"/>
    <property type="match status" value="1"/>
</dbReference>
<dbReference type="FunFam" id="3.90.940.20:FF:000001">
    <property type="entry name" value="DNA-directed RNA polymerases I, II, and III subunit RPABC1"/>
    <property type="match status" value="1"/>
</dbReference>
<dbReference type="Gene3D" id="3.40.1340.10">
    <property type="entry name" value="RNA polymerase, Rpb5, N-terminal domain"/>
    <property type="match status" value="1"/>
</dbReference>
<dbReference type="GO" id="GO:0042797">
    <property type="term" value="P:tRNA transcription by RNA polymerase III"/>
    <property type="evidence" value="ECO:0007669"/>
    <property type="project" value="TreeGrafter"/>
</dbReference>
<evidence type="ECO:0000256" key="2">
    <source>
        <dbReference type="ARBA" id="ARBA00023242"/>
    </source>
</evidence>
<dbReference type="GO" id="GO:0003899">
    <property type="term" value="F:DNA-directed RNA polymerase activity"/>
    <property type="evidence" value="ECO:0007669"/>
    <property type="project" value="InterPro"/>
</dbReference>
<feature type="domain" description="RNA polymerase subunit H/Rpb5 C-terminal" evidence="4">
    <location>
        <begin position="164"/>
        <end position="236"/>
    </location>
</feature>
<dbReference type="AlphaFoldDB" id="A0AA88DTE3"/>
<evidence type="ECO:0000313" key="7">
    <source>
        <dbReference type="Proteomes" id="UP001187192"/>
    </source>
</evidence>
<feature type="domain" description="RNA polymerase Rpb5 N-terminal" evidence="5">
    <location>
        <begin position="39"/>
        <end position="121"/>
    </location>
</feature>
<sequence length="237" mass="26483">MEENGEASVGGGGGGGEEANGEAMLGTCLSSLVDEGSVESHRYYLARKTLMEMLKDRGFSVPSSDLNLSLHDFRLIHGQSPDVDRLRFAVTHLSDPSKRILVIFCGMGSVKVTTIRYLASQIVNKDTLTGLILVLQSQMTNQAQKALELLPFKVEIFQITDLLINVTRHVMKPKHRLLTDQEKQKLLKKYSIEAKQLPRMSKKDAIARYYGLEKGQVVKISYIGGITDSYVTYRCVW</sequence>
<evidence type="ECO:0000259" key="5">
    <source>
        <dbReference type="Pfam" id="PF03871"/>
    </source>
</evidence>
<evidence type="ECO:0000313" key="6">
    <source>
        <dbReference type="EMBL" id="GMN60925.1"/>
    </source>
</evidence>
<proteinExistence type="inferred from homology"/>
<dbReference type="EMBL" id="BTGU01000104">
    <property type="protein sequence ID" value="GMN60925.1"/>
    <property type="molecule type" value="Genomic_DNA"/>
</dbReference>
<evidence type="ECO:0000256" key="3">
    <source>
        <dbReference type="ARBA" id="ARBA00025765"/>
    </source>
</evidence>
<gene>
    <name evidence="6" type="ORF">TIFTF001_030008</name>
</gene>
<protein>
    <recommendedName>
        <fullName evidence="8">DNA-directed RNA polymerase V subunit 5A</fullName>
    </recommendedName>
</protein>
<dbReference type="InterPro" id="IPR005571">
    <property type="entry name" value="RNA_pol_Rpb5_N"/>
</dbReference>
<dbReference type="GO" id="GO:0006362">
    <property type="term" value="P:transcription elongation by RNA polymerase I"/>
    <property type="evidence" value="ECO:0007669"/>
    <property type="project" value="TreeGrafter"/>
</dbReference>
<evidence type="ECO:0000259" key="4">
    <source>
        <dbReference type="Pfam" id="PF01191"/>
    </source>
</evidence>
<dbReference type="PIRSF" id="PIRSF000747">
    <property type="entry name" value="RPB5"/>
    <property type="match status" value="1"/>
</dbReference>
<evidence type="ECO:0008006" key="8">
    <source>
        <dbReference type="Google" id="ProtNLM"/>
    </source>
</evidence>
<dbReference type="InterPro" id="IPR014381">
    <property type="entry name" value="Arch_Rpo5/euc_Rpb5"/>
</dbReference>
<dbReference type="InterPro" id="IPR036710">
    <property type="entry name" value="RNA_pol_Rpb5_N_sf"/>
</dbReference>
<comment type="subcellular location">
    <subcellularLocation>
        <location evidence="1">Nucleus</location>
    </subcellularLocation>
</comment>
<dbReference type="PANTHER" id="PTHR10535">
    <property type="entry name" value="DNA-DIRECTED RNA POLYMERASES I, II, AND III SUBUNIT RPABC1"/>
    <property type="match status" value="1"/>
</dbReference>
<dbReference type="PANTHER" id="PTHR10535:SF2">
    <property type="entry name" value="DNA-DIRECTED RNA POLYMERASE V SUBUNIT 5A"/>
    <property type="match status" value="1"/>
</dbReference>
<evidence type="ECO:0000256" key="1">
    <source>
        <dbReference type="ARBA" id="ARBA00004123"/>
    </source>
</evidence>
<dbReference type="InterPro" id="IPR035913">
    <property type="entry name" value="RPB5-like_sf"/>
</dbReference>
<keyword evidence="2" id="KW-0539">Nucleus</keyword>
<comment type="caution">
    <text evidence="6">The sequence shown here is derived from an EMBL/GenBank/DDBJ whole genome shotgun (WGS) entry which is preliminary data.</text>
</comment>
<organism evidence="6 7">
    <name type="scientific">Ficus carica</name>
    <name type="common">Common fig</name>
    <dbReference type="NCBI Taxonomy" id="3494"/>
    <lineage>
        <taxon>Eukaryota</taxon>
        <taxon>Viridiplantae</taxon>
        <taxon>Streptophyta</taxon>
        <taxon>Embryophyta</taxon>
        <taxon>Tracheophyta</taxon>
        <taxon>Spermatophyta</taxon>
        <taxon>Magnoliopsida</taxon>
        <taxon>eudicotyledons</taxon>
        <taxon>Gunneridae</taxon>
        <taxon>Pentapetalae</taxon>
        <taxon>rosids</taxon>
        <taxon>fabids</taxon>
        <taxon>Rosales</taxon>
        <taxon>Moraceae</taxon>
        <taxon>Ficeae</taxon>
        <taxon>Ficus</taxon>
    </lineage>
</organism>
<dbReference type="GO" id="GO:0003677">
    <property type="term" value="F:DNA binding"/>
    <property type="evidence" value="ECO:0007669"/>
    <property type="project" value="InterPro"/>
</dbReference>
<dbReference type="Gramene" id="FCD_00036109-RA">
    <property type="protein sequence ID" value="FCD_00036109-RA:cds"/>
    <property type="gene ID" value="FCD_00036109"/>
</dbReference>
<dbReference type="GO" id="GO:0055029">
    <property type="term" value="C:nuclear DNA-directed RNA polymerase complex"/>
    <property type="evidence" value="ECO:0007669"/>
    <property type="project" value="UniProtKB-ARBA"/>
</dbReference>
<dbReference type="SUPFAM" id="SSF53036">
    <property type="entry name" value="Eukaryotic RPB5 N-terminal domain"/>
    <property type="match status" value="1"/>
</dbReference>
<dbReference type="SUPFAM" id="SSF55287">
    <property type="entry name" value="RPB5-like RNA polymerase subunit"/>
    <property type="match status" value="1"/>
</dbReference>
<dbReference type="Pfam" id="PF01191">
    <property type="entry name" value="RNA_pol_Rpb5_C"/>
    <property type="match status" value="1"/>
</dbReference>
<dbReference type="GO" id="GO:0006366">
    <property type="term" value="P:transcription by RNA polymerase II"/>
    <property type="evidence" value="ECO:0007669"/>
    <property type="project" value="TreeGrafter"/>
</dbReference>
<comment type="similarity">
    <text evidence="3">Belongs to the archaeal Rpo5/eukaryotic RPB5 RNA polymerase subunit family.</text>
</comment>
<dbReference type="Gene3D" id="3.90.940.20">
    <property type="entry name" value="RPB5-like RNA polymerase subunit"/>
    <property type="match status" value="1"/>
</dbReference>
<reference evidence="6" key="1">
    <citation type="submission" date="2023-07" db="EMBL/GenBank/DDBJ databases">
        <title>draft genome sequence of fig (Ficus carica).</title>
        <authorList>
            <person name="Takahashi T."/>
            <person name="Nishimura K."/>
        </authorList>
    </citation>
    <scope>NUCLEOTIDE SEQUENCE</scope>
</reference>
<dbReference type="InterPro" id="IPR000783">
    <property type="entry name" value="RNA_pol_subH/Rpb5_C"/>
</dbReference>
<keyword evidence="7" id="KW-1185">Reference proteome</keyword>
<accession>A0AA88DTE3</accession>
<dbReference type="Proteomes" id="UP001187192">
    <property type="component" value="Unassembled WGS sequence"/>
</dbReference>
<name>A0AA88DTE3_FICCA</name>